<evidence type="ECO:0000256" key="4">
    <source>
        <dbReference type="ARBA" id="ARBA00040480"/>
    </source>
</evidence>
<dbReference type="InterPro" id="IPR027417">
    <property type="entry name" value="P-loop_NTPase"/>
</dbReference>
<evidence type="ECO:0000256" key="3">
    <source>
        <dbReference type="ARBA" id="ARBA00038088"/>
    </source>
</evidence>
<dbReference type="InterPro" id="IPR003593">
    <property type="entry name" value="AAA+_ATPase"/>
</dbReference>
<dbReference type="EMBL" id="JABERH010000013">
    <property type="protein sequence ID" value="NNH37995.1"/>
    <property type="molecule type" value="Genomic_DNA"/>
</dbReference>
<dbReference type="Gene3D" id="3.40.50.300">
    <property type="entry name" value="P-loop containing nucleotide triphosphate hydrolases"/>
    <property type="match status" value="1"/>
</dbReference>
<sequence>MNFLEKIIQKIQSGTACIFIHSEEMLRLDLILGDVAEKLKFNISEWNLEKGWVSFDLKRPQDTYSDVSQDYQYRLLRDLKNTPKLENRIIVLKNIDLVVEQTGATATAILNLIYQIQKHFAGQTCLVLTSSSSIVNQTLKPEVSFLDLPTMARDELAIYIDELLKKKNVSVIKEDRRYLLDASLGLTQQQVMQIVSQYCVDKNIEYLLAEKKQLIQKQGLLELVETSLSLSQIGGLENLKIWLDVKCKIFKRLDEAQKKHIPIPKGVLIAGMPGCGKSMTAKATAKMFDMPLLRLDLGRLLGKYVGESEANLRQALQLAERVSPCVLWLDELEKAFSGIKGGDSGSEVTARMFGYFLTWLQEKKSAVFVVATANNISVLPPELLRKGRFDEIFAVDFPESYERKNILEILFKKYQVTGKIDVDILVKKTENFAGSDLQAMMNEALEQSFITGQEITQNMFESIILNTQPLSAVLGDTITEYREKFKKFKLKTASLTEKDHQKLEQDYHILTIEQKRNLSIQFQIADPMMQKLAQEKDTTIIEQLLKHDNCPEYLINQIIQQKIDRVHNLGSSWSTVDLVLDESSFKAVCKHPKAKADLLIQLYRLKRLDPKEMLKILATRSDQQNFKSIVETKTAKLPSLSPNYVVSEILIEEKECVYSPKDILVVENNAGAQAFNLSKHIPAVITNICVSKKENISAGAPLFEYLYLV</sequence>
<dbReference type="Proteomes" id="UP000532147">
    <property type="component" value="Unassembled WGS sequence"/>
</dbReference>
<proteinExistence type="inferred from homology"/>
<dbReference type="Pfam" id="PF00004">
    <property type="entry name" value="AAA"/>
    <property type="match status" value="1"/>
</dbReference>
<organism evidence="6 7">
    <name type="scientific">Acinetobacter terrae</name>
    <dbReference type="NCBI Taxonomy" id="2731247"/>
    <lineage>
        <taxon>Bacteria</taxon>
        <taxon>Pseudomonadati</taxon>
        <taxon>Pseudomonadota</taxon>
        <taxon>Gammaproteobacteria</taxon>
        <taxon>Moraxellales</taxon>
        <taxon>Moraxellaceae</taxon>
        <taxon>Acinetobacter</taxon>
        <taxon>Acinetobacter Taxon 24</taxon>
    </lineage>
</organism>
<feature type="domain" description="AAA+ ATPase" evidence="5">
    <location>
        <begin position="263"/>
        <end position="399"/>
    </location>
</feature>
<evidence type="ECO:0000256" key="1">
    <source>
        <dbReference type="ARBA" id="ARBA00022741"/>
    </source>
</evidence>
<accession>A0A8E4F985</accession>
<dbReference type="SUPFAM" id="SSF52540">
    <property type="entry name" value="P-loop containing nucleoside triphosphate hydrolases"/>
    <property type="match status" value="1"/>
</dbReference>
<evidence type="ECO:0000256" key="2">
    <source>
        <dbReference type="ARBA" id="ARBA00022840"/>
    </source>
</evidence>
<dbReference type="AlphaFoldDB" id="A0A8E4F985"/>
<comment type="caution">
    <text evidence="6">The sequence shown here is derived from an EMBL/GenBank/DDBJ whole genome shotgun (WGS) entry which is preliminary data.</text>
</comment>
<dbReference type="RefSeq" id="WP_171534039.1">
    <property type="nucleotide sequence ID" value="NZ_JABERH010000013.1"/>
</dbReference>
<comment type="similarity">
    <text evidence="3">Belongs to the AAA ATPase family. Highly divergent.</text>
</comment>
<dbReference type="SMART" id="SM00382">
    <property type="entry name" value="AAA"/>
    <property type="match status" value="1"/>
</dbReference>
<gene>
    <name evidence="6" type="ORF">HLH11_04865</name>
</gene>
<keyword evidence="2" id="KW-0067">ATP-binding</keyword>
<dbReference type="GO" id="GO:0005524">
    <property type="term" value="F:ATP binding"/>
    <property type="evidence" value="ECO:0007669"/>
    <property type="project" value="UniProtKB-KW"/>
</dbReference>
<dbReference type="Gene3D" id="1.10.8.60">
    <property type="match status" value="1"/>
</dbReference>
<dbReference type="PANTHER" id="PTHR42960">
    <property type="entry name" value="YCF46 PROTEIN"/>
    <property type="match status" value="1"/>
</dbReference>
<evidence type="ECO:0000313" key="6">
    <source>
        <dbReference type="EMBL" id="NNH37995.1"/>
    </source>
</evidence>
<dbReference type="InterPro" id="IPR003959">
    <property type="entry name" value="ATPase_AAA_core"/>
</dbReference>
<reference evidence="6 7" key="1">
    <citation type="submission" date="2020-04" db="EMBL/GenBank/DDBJ databases">
        <title>Acinetobacter Taxon 24.</title>
        <authorList>
            <person name="Nemec A."/>
            <person name="Radolfova-Krizova L."/>
            <person name="Higgins P.G."/>
            <person name="Spanelova P."/>
        </authorList>
    </citation>
    <scope>NUCLEOTIDE SEQUENCE [LARGE SCALE GENOMIC DNA]</scope>
    <source>
        <strain evidence="6 7">ANC 4280</strain>
    </source>
</reference>
<evidence type="ECO:0000259" key="5">
    <source>
        <dbReference type="SMART" id="SM00382"/>
    </source>
</evidence>
<dbReference type="GO" id="GO:0016887">
    <property type="term" value="F:ATP hydrolysis activity"/>
    <property type="evidence" value="ECO:0007669"/>
    <property type="project" value="InterPro"/>
</dbReference>
<protein>
    <recommendedName>
        <fullName evidence="4">Uncharacterized AAA domain-containing protein ycf46</fullName>
    </recommendedName>
</protein>
<keyword evidence="1" id="KW-0547">Nucleotide-binding</keyword>
<evidence type="ECO:0000313" key="7">
    <source>
        <dbReference type="Proteomes" id="UP000532147"/>
    </source>
</evidence>
<name>A0A8E4F985_9GAMM</name>
<dbReference type="InterPro" id="IPR052381">
    <property type="entry name" value="AAA_domain_protein"/>
</dbReference>
<dbReference type="PANTHER" id="PTHR42960:SF1">
    <property type="entry name" value="YCF46 PROTEIN"/>
    <property type="match status" value="1"/>
</dbReference>